<keyword evidence="1" id="KW-0732">Signal</keyword>
<gene>
    <name evidence="2" type="ORF">CJ673_01305</name>
</gene>
<evidence type="ECO:0008006" key="4">
    <source>
        <dbReference type="Google" id="ProtNLM"/>
    </source>
</evidence>
<proteinExistence type="predicted"/>
<evidence type="ECO:0000313" key="3">
    <source>
        <dbReference type="Proteomes" id="UP000238281"/>
    </source>
</evidence>
<organism evidence="2 3">
    <name type="scientific">Aliarcobacter cryaerophilus</name>
    <dbReference type="NCBI Taxonomy" id="28198"/>
    <lineage>
        <taxon>Bacteria</taxon>
        <taxon>Pseudomonadati</taxon>
        <taxon>Campylobacterota</taxon>
        <taxon>Epsilonproteobacteria</taxon>
        <taxon>Campylobacterales</taxon>
        <taxon>Arcobacteraceae</taxon>
        <taxon>Aliarcobacter</taxon>
    </lineage>
</organism>
<dbReference type="EMBL" id="NXGE01000001">
    <property type="protein sequence ID" value="PRM95551.1"/>
    <property type="molecule type" value="Genomic_DNA"/>
</dbReference>
<name>A0A2S9T9P2_9BACT</name>
<comment type="caution">
    <text evidence="2">The sequence shown here is derived from an EMBL/GenBank/DDBJ whole genome shotgun (WGS) entry which is preliminary data.</text>
</comment>
<dbReference type="InterPro" id="IPR024453">
    <property type="entry name" value="Peptidase_C92"/>
</dbReference>
<dbReference type="SUPFAM" id="SSF54001">
    <property type="entry name" value="Cysteine proteinases"/>
    <property type="match status" value="1"/>
</dbReference>
<feature type="signal peptide" evidence="1">
    <location>
        <begin position="1"/>
        <end position="22"/>
    </location>
</feature>
<dbReference type="Pfam" id="PF05708">
    <property type="entry name" value="Peptidase_C92"/>
    <property type="match status" value="1"/>
</dbReference>
<feature type="chain" id="PRO_5015680756" description="YiiX family permuted papain-like enzyme" evidence="1">
    <location>
        <begin position="23"/>
        <end position="201"/>
    </location>
</feature>
<dbReference type="Gene3D" id="3.90.1720.10">
    <property type="entry name" value="endopeptidase domain like (from Nostoc punctiforme)"/>
    <property type="match status" value="1"/>
</dbReference>
<protein>
    <recommendedName>
        <fullName evidence="4">YiiX family permuted papain-like enzyme</fullName>
    </recommendedName>
</protein>
<sequence length="201" mass="23876">MKKKLFLSLIVASLFMYLASNLFEEKISKKENQQSFDLNIIKSGDIIFRKERNFLSDMFSNIDKSKYSHIAIALKVGENLKIYHIESNSEKDDLKIDTFEKFTKFASKIAVYRYNKEIDSEKIIQILEEYEKNKIEFDIDFELENDKLYCTELINDIYLKLFNENIYSYLYQFYGKEGITINGILKNKNLQEILEISIDKN</sequence>
<evidence type="ECO:0000256" key="1">
    <source>
        <dbReference type="SAM" id="SignalP"/>
    </source>
</evidence>
<reference evidence="2 3" key="1">
    <citation type="submission" date="2017-09" db="EMBL/GenBank/DDBJ databases">
        <title>Reassesment of A. cryaerophilus.</title>
        <authorList>
            <person name="Perez-Cataluna A."/>
            <person name="Collado L."/>
            <person name="Salgado O."/>
            <person name="Lefinanco V."/>
            <person name="Figueras M.J."/>
        </authorList>
    </citation>
    <scope>NUCLEOTIDE SEQUENCE [LARGE SCALE GENOMIC DNA]</scope>
    <source>
        <strain evidence="2 3">LMG 10210</strain>
    </source>
</reference>
<dbReference type="AlphaFoldDB" id="A0A2S9T9P2"/>
<evidence type="ECO:0000313" key="2">
    <source>
        <dbReference type="EMBL" id="PRM95551.1"/>
    </source>
</evidence>
<dbReference type="RefSeq" id="WP_105914560.1">
    <property type="nucleotide sequence ID" value="NZ_NXGE01000001.1"/>
</dbReference>
<dbReference type="Proteomes" id="UP000238281">
    <property type="component" value="Unassembled WGS sequence"/>
</dbReference>
<accession>A0A2S9T9P2</accession>
<dbReference type="InterPro" id="IPR038765">
    <property type="entry name" value="Papain-like_cys_pep_sf"/>
</dbReference>